<keyword evidence="2" id="KW-1185">Reference proteome</keyword>
<dbReference type="EMBL" id="JSYL01000002">
    <property type="protein sequence ID" value="KIA89581.1"/>
    <property type="molecule type" value="Genomic_DNA"/>
</dbReference>
<evidence type="ECO:0008006" key="3">
    <source>
        <dbReference type="Google" id="ProtNLM"/>
    </source>
</evidence>
<organism evidence="1 2">
    <name type="scientific">Kaistella jeonii</name>
    <dbReference type="NCBI Taxonomy" id="266749"/>
    <lineage>
        <taxon>Bacteria</taxon>
        <taxon>Pseudomonadati</taxon>
        <taxon>Bacteroidota</taxon>
        <taxon>Flavobacteriia</taxon>
        <taxon>Flavobacteriales</taxon>
        <taxon>Weeksellaceae</taxon>
        <taxon>Chryseobacterium group</taxon>
        <taxon>Kaistella</taxon>
    </lineage>
</organism>
<accession>A0A0C1CYS5</accession>
<gene>
    <name evidence="1" type="ORF">OA86_02795</name>
</gene>
<dbReference type="Proteomes" id="UP000031473">
    <property type="component" value="Unassembled WGS sequence"/>
</dbReference>
<proteinExistence type="predicted"/>
<name>A0A0C1CYS5_9FLAO</name>
<reference evidence="1 2" key="1">
    <citation type="submission" date="2014-10" db="EMBL/GenBank/DDBJ databases">
        <title>Kaistella jeonii genome.</title>
        <authorList>
            <person name="Clayton J.T."/>
            <person name="Newman J.D."/>
        </authorList>
    </citation>
    <scope>NUCLEOTIDE SEQUENCE [LARGE SCALE GENOMIC DNA]</scope>
    <source>
        <strain evidence="1 2">DSM 17048</strain>
    </source>
</reference>
<evidence type="ECO:0000313" key="2">
    <source>
        <dbReference type="Proteomes" id="UP000031473"/>
    </source>
</evidence>
<evidence type="ECO:0000313" key="1">
    <source>
        <dbReference type="EMBL" id="KIA89581.1"/>
    </source>
</evidence>
<dbReference type="RefSeq" id="WP_039348550.1">
    <property type="nucleotide sequence ID" value="NZ_FOLA01000003.1"/>
</dbReference>
<comment type="caution">
    <text evidence="1">The sequence shown here is derived from an EMBL/GenBank/DDBJ whole genome shotgun (WGS) entry which is preliminary data.</text>
</comment>
<dbReference type="AlphaFoldDB" id="A0A0C1CYS5"/>
<protein>
    <recommendedName>
        <fullName evidence="3">Photosynthesis system II assembly factor Ycf48/Hcf136-like domain-containing protein</fullName>
    </recommendedName>
</protein>
<dbReference type="OrthoDB" id="1264213at2"/>
<dbReference type="STRING" id="266749.SAMN05421876_103341"/>
<sequence>MSQIIKFKENYIRICSTNSSHLLQSTDRGKSWELLFDGTFMMNSIMKIACDDKIILLDSNKGYFISKSGMFWIKYVDLEQIEDLADEN</sequence>